<organism evidence="3 4">
    <name type="scientific">Herbaspirillum robiniae</name>
    <dbReference type="NCBI Taxonomy" id="2014887"/>
    <lineage>
        <taxon>Bacteria</taxon>
        <taxon>Pseudomonadati</taxon>
        <taxon>Pseudomonadota</taxon>
        <taxon>Betaproteobacteria</taxon>
        <taxon>Burkholderiales</taxon>
        <taxon>Oxalobacteraceae</taxon>
        <taxon>Herbaspirillum</taxon>
    </lineage>
</organism>
<feature type="chain" id="PRO_5046246865" evidence="1">
    <location>
        <begin position="41"/>
        <end position="377"/>
    </location>
</feature>
<evidence type="ECO:0000313" key="3">
    <source>
        <dbReference type="EMBL" id="NUU03025.1"/>
    </source>
</evidence>
<dbReference type="InterPro" id="IPR050902">
    <property type="entry name" value="ABC_Transporter_SBP"/>
</dbReference>
<reference evidence="3 4" key="1">
    <citation type="journal article" date="2020" name="Front. Plant Sci.">
        <title>Isolation of Rhizosphere Bacteria That Improve Quality and Water Stress Tolerance in Greenhouse Ornamentals.</title>
        <authorList>
            <person name="Nordstedt N.P."/>
            <person name="Jones M.L."/>
        </authorList>
    </citation>
    <scope>NUCLEOTIDE SEQUENCE [LARGE SCALE GENOMIC DNA]</scope>
    <source>
        <strain evidence="3 4">C6C2</strain>
    </source>
</reference>
<gene>
    <name evidence="3" type="ORF">HNO84_15575</name>
</gene>
<protein>
    <submittedName>
        <fullName evidence="3">ABC transporter substrate-binding protein</fullName>
    </submittedName>
</protein>
<keyword evidence="1" id="KW-0732">Signal</keyword>
<keyword evidence="4" id="KW-1185">Reference proteome</keyword>
<accession>A0ABX2M0V1</accession>
<name>A0ABX2M0V1_9BURK</name>
<sequence length="377" mass="41641">MRSDLRVRTGRLRAGWRAAPALLLFACAALLALPALPAHADDPAVLGQQGGQLRFRDDAGREITLPVPLRRVVVFNRYTTEFVRAVGGMPAVVGVDIDSARGKEYWPTVTPGMLAGQGQSSPNYEAIVAMRPEVVFFPRNSDWQKAAEVLGRFHITVVVLTAWDVLKHEQNVELLGRLFGQPQRAARLNAFYRGYRDLLAQRLRGVARRRVYIEEVGNYKTLLKGSGWHDMVELGGGQNVFGDVEIAGQSSARGTVQGFSVDPEEVIARRPDLIVKLEPGQYLPHPRAFSEQVLKGIAARPGFVSLPAVRSGQVYHISYYLAGGCSKIIGALQIAKWLYPERFADVDPEQAMKVWLEQFQDVPAPGGYSVSLAELRK</sequence>
<dbReference type="InterPro" id="IPR002491">
    <property type="entry name" value="ABC_transptr_periplasmic_BD"/>
</dbReference>
<dbReference type="Proteomes" id="UP000536746">
    <property type="component" value="Unassembled WGS sequence"/>
</dbReference>
<evidence type="ECO:0000313" key="4">
    <source>
        <dbReference type="Proteomes" id="UP000536746"/>
    </source>
</evidence>
<evidence type="ECO:0000256" key="1">
    <source>
        <dbReference type="SAM" id="SignalP"/>
    </source>
</evidence>
<proteinExistence type="predicted"/>
<dbReference type="EMBL" id="JABFMT010000016">
    <property type="protein sequence ID" value="NUU03025.1"/>
    <property type="molecule type" value="Genomic_DNA"/>
</dbReference>
<dbReference type="Gene3D" id="3.40.50.1980">
    <property type="entry name" value="Nitrogenase molybdenum iron protein domain"/>
    <property type="match status" value="2"/>
</dbReference>
<comment type="caution">
    <text evidence="3">The sequence shown here is derived from an EMBL/GenBank/DDBJ whole genome shotgun (WGS) entry which is preliminary data.</text>
</comment>
<evidence type="ECO:0000259" key="2">
    <source>
        <dbReference type="PROSITE" id="PS50983"/>
    </source>
</evidence>
<feature type="signal peptide" evidence="1">
    <location>
        <begin position="1"/>
        <end position="40"/>
    </location>
</feature>
<dbReference type="RefSeq" id="WP_079216906.1">
    <property type="nucleotide sequence ID" value="NZ_CP018845.1"/>
</dbReference>
<feature type="domain" description="Fe/B12 periplasmic-binding" evidence="2">
    <location>
        <begin position="71"/>
        <end position="346"/>
    </location>
</feature>
<dbReference type="PANTHER" id="PTHR30535:SF33">
    <property type="entry name" value="PERIPLASMIC BINDING PROTEIN"/>
    <property type="match status" value="1"/>
</dbReference>
<dbReference type="Pfam" id="PF01497">
    <property type="entry name" value="Peripla_BP_2"/>
    <property type="match status" value="1"/>
</dbReference>
<dbReference type="SUPFAM" id="SSF53807">
    <property type="entry name" value="Helical backbone' metal receptor"/>
    <property type="match status" value="1"/>
</dbReference>
<dbReference type="PROSITE" id="PS50983">
    <property type="entry name" value="FE_B12_PBP"/>
    <property type="match status" value="1"/>
</dbReference>
<dbReference type="PANTHER" id="PTHR30535">
    <property type="entry name" value="VITAMIN B12-BINDING PROTEIN"/>
    <property type="match status" value="1"/>
</dbReference>